<reference evidence="1 2" key="1">
    <citation type="submission" date="2015-06" db="EMBL/GenBank/DDBJ databases">
        <title>R. anatipestifer strain HXb2 is the most virulent strain so far, and the genome sequence would help us uncover the pathogenesis.</title>
        <authorList>
            <person name="Hu Q."/>
            <person name="Qi J."/>
            <person name="Bo H."/>
            <person name="Liu G."/>
            <person name="Tao M."/>
            <person name="Ding Y."/>
            <person name="Xue Y."/>
        </authorList>
    </citation>
    <scope>NUCLEOTIDE SEQUENCE [LARGE SCALE GENOMIC DNA]</scope>
    <source>
        <strain evidence="1 2">HXb2</strain>
    </source>
</reference>
<evidence type="ECO:0000313" key="2">
    <source>
        <dbReference type="Proteomes" id="UP000189883"/>
    </source>
</evidence>
<gene>
    <name evidence="1" type="ORF">AB406_2143</name>
</gene>
<name>A0A1S7DVE6_RIEAN</name>
<accession>A0A1S7DVE6</accession>
<proteinExistence type="predicted"/>
<sequence>MNNTSDSKFKKWLKRVGWGGLIFFTVKGLVWLAIFYFGADALKGCVNN</sequence>
<dbReference type="Proteomes" id="UP000189883">
    <property type="component" value="Chromosome"/>
</dbReference>
<dbReference type="EMBL" id="CP011859">
    <property type="protein sequence ID" value="AQY23080.1"/>
    <property type="molecule type" value="Genomic_DNA"/>
</dbReference>
<organism evidence="1 2">
    <name type="scientific">Riemerella anatipestifer</name>
    <name type="common">Moraxella anatipestifer</name>
    <dbReference type="NCBI Taxonomy" id="34085"/>
    <lineage>
        <taxon>Bacteria</taxon>
        <taxon>Pseudomonadati</taxon>
        <taxon>Bacteroidota</taxon>
        <taxon>Flavobacteriia</taxon>
        <taxon>Flavobacteriales</taxon>
        <taxon>Weeksellaceae</taxon>
        <taxon>Riemerella</taxon>
    </lineage>
</organism>
<evidence type="ECO:0000313" key="1">
    <source>
        <dbReference type="EMBL" id="AQY23080.1"/>
    </source>
</evidence>
<dbReference type="RefSeq" id="WP_185114017.1">
    <property type="nucleotide sequence ID" value="NZ_CP011859.1"/>
</dbReference>
<protein>
    <submittedName>
        <fullName evidence="1">Uncharacterized protein</fullName>
    </submittedName>
</protein>
<dbReference type="AlphaFoldDB" id="A0A1S7DVE6"/>